<evidence type="ECO:0000256" key="9">
    <source>
        <dbReference type="ARBA" id="ARBA00023244"/>
    </source>
</evidence>
<comment type="function">
    <text evidence="1">Involved in a late step of protoheme IX synthesis.</text>
</comment>
<dbReference type="Proteomes" id="UP000031586">
    <property type="component" value="Unassembled WGS sequence"/>
</dbReference>
<keyword evidence="4" id="KW-1003">Cell membrane</keyword>
<dbReference type="InterPro" id="IPR005254">
    <property type="entry name" value="Heme_biosyn_assoc_TPR_pro"/>
</dbReference>
<dbReference type="InterPro" id="IPR011990">
    <property type="entry name" value="TPR-like_helical_dom_sf"/>
</dbReference>
<evidence type="ECO:0000256" key="4">
    <source>
        <dbReference type="ARBA" id="ARBA00022475"/>
    </source>
</evidence>
<comment type="subcellular location">
    <subcellularLocation>
        <location evidence="2">Cell inner membrane</location>
        <topology evidence="2">Multi-pass membrane protein</topology>
    </subcellularLocation>
</comment>
<dbReference type="AlphaFoldDB" id="A0A0C1YYG8"/>
<protein>
    <submittedName>
        <fullName evidence="13">Heme biosynthesis protein HemY</fullName>
    </submittedName>
</protein>
<evidence type="ECO:0000256" key="5">
    <source>
        <dbReference type="ARBA" id="ARBA00022519"/>
    </source>
</evidence>
<evidence type="ECO:0000256" key="2">
    <source>
        <dbReference type="ARBA" id="ARBA00004429"/>
    </source>
</evidence>
<evidence type="ECO:0000256" key="6">
    <source>
        <dbReference type="ARBA" id="ARBA00022692"/>
    </source>
</evidence>
<evidence type="ECO:0000256" key="11">
    <source>
        <dbReference type="SAM" id="Phobius"/>
    </source>
</evidence>
<dbReference type="EMBL" id="JPRD01000080">
    <property type="protein sequence ID" value="KIF45606.1"/>
    <property type="molecule type" value="Genomic_DNA"/>
</dbReference>
<dbReference type="Pfam" id="PF07219">
    <property type="entry name" value="HemY_N"/>
    <property type="match status" value="1"/>
</dbReference>
<dbReference type="RefSeq" id="WP_020197932.1">
    <property type="nucleotide sequence ID" value="NZ_BAOH01000169.1"/>
</dbReference>
<evidence type="ECO:0000313" key="13">
    <source>
        <dbReference type="EMBL" id="KIF45606.1"/>
    </source>
</evidence>
<evidence type="ECO:0000259" key="12">
    <source>
        <dbReference type="Pfam" id="PF07219"/>
    </source>
</evidence>
<keyword evidence="7 11" id="KW-1133">Transmembrane helix</keyword>
<comment type="pathway">
    <text evidence="3">Porphyrin-containing compound metabolism; protoheme biosynthesis.</text>
</comment>
<dbReference type="UniPathway" id="UPA00252"/>
<evidence type="ECO:0000256" key="8">
    <source>
        <dbReference type="ARBA" id="ARBA00023136"/>
    </source>
</evidence>
<dbReference type="SUPFAM" id="SSF48452">
    <property type="entry name" value="TPR-like"/>
    <property type="match status" value="2"/>
</dbReference>
<dbReference type="PATRIC" id="fig|1229493.5.peg.5979"/>
<keyword evidence="9" id="KW-0627">Porphyrin biosynthesis</keyword>
<evidence type="ECO:0000256" key="10">
    <source>
        <dbReference type="PROSITE-ProRule" id="PRU00339"/>
    </source>
</evidence>
<keyword evidence="8 11" id="KW-0472">Membrane</keyword>
<dbReference type="PROSITE" id="PS50005">
    <property type="entry name" value="TPR"/>
    <property type="match status" value="1"/>
</dbReference>
<accession>A0A0C1YYG8</accession>
<reference evidence="13 14" key="1">
    <citation type="submission" date="2014-07" db="EMBL/GenBank/DDBJ databases">
        <title>Unique and conserved regions in Vibrio harveyi and related species in comparison with the shrimp pathogen Vibrio harveyi CAIM 1792.</title>
        <authorList>
            <person name="Espinoza-Valles I."/>
            <person name="Vora G."/>
            <person name="Leekitcharoenphon P."/>
            <person name="Ussery D."/>
            <person name="Hoj L."/>
            <person name="Gomez-Gil B."/>
        </authorList>
    </citation>
    <scope>NUCLEOTIDE SEQUENCE [LARGE SCALE GENOMIC DNA]</scope>
    <source>
        <strain evidence="14">CAIM 1854 / LMG 25443</strain>
    </source>
</reference>
<dbReference type="GO" id="GO:0006779">
    <property type="term" value="P:porphyrin-containing compound biosynthetic process"/>
    <property type="evidence" value="ECO:0007669"/>
    <property type="project" value="UniProtKB-KW"/>
</dbReference>
<dbReference type="Gene3D" id="1.25.40.10">
    <property type="entry name" value="Tetratricopeptide repeat domain"/>
    <property type="match status" value="1"/>
</dbReference>
<dbReference type="GO" id="GO:0005886">
    <property type="term" value="C:plasma membrane"/>
    <property type="evidence" value="ECO:0007669"/>
    <property type="project" value="UniProtKB-SubCell"/>
</dbReference>
<dbReference type="NCBIfam" id="TIGR00540">
    <property type="entry name" value="TPR_hemY_coli"/>
    <property type="match status" value="1"/>
</dbReference>
<evidence type="ECO:0000256" key="7">
    <source>
        <dbReference type="ARBA" id="ARBA00022989"/>
    </source>
</evidence>
<evidence type="ECO:0000256" key="3">
    <source>
        <dbReference type="ARBA" id="ARBA00004744"/>
    </source>
</evidence>
<dbReference type="InterPro" id="IPR019734">
    <property type="entry name" value="TPR_rpt"/>
</dbReference>
<dbReference type="GO" id="GO:0042168">
    <property type="term" value="P:heme metabolic process"/>
    <property type="evidence" value="ECO:0007669"/>
    <property type="project" value="InterPro"/>
</dbReference>
<organism evidence="13 14">
    <name type="scientific">Vibrio owensii CAIM 1854 = LMG 25443</name>
    <dbReference type="NCBI Taxonomy" id="1229493"/>
    <lineage>
        <taxon>Bacteria</taxon>
        <taxon>Pseudomonadati</taxon>
        <taxon>Pseudomonadota</taxon>
        <taxon>Gammaproteobacteria</taxon>
        <taxon>Vibrionales</taxon>
        <taxon>Vibrionaceae</taxon>
        <taxon>Vibrio</taxon>
    </lineage>
</organism>
<keyword evidence="5" id="KW-0997">Cell inner membrane</keyword>
<name>A0A0C1YYG8_9VIBR</name>
<feature type="repeat" description="TPR" evidence="10">
    <location>
        <begin position="327"/>
        <end position="360"/>
    </location>
</feature>
<evidence type="ECO:0000256" key="1">
    <source>
        <dbReference type="ARBA" id="ARBA00002962"/>
    </source>
</evidence>
<feature type="transmembrane region" description="Helical" evidence="11">
    <location>
        <begin position="39"/>
        <end position="62"/>
    </location>
</feature>
<comment type="caution">
    <text evidence="13">The sequence shown here is derived from an EMBL/GenBank/DDBJ whole genome shotgun (WGS) entry which is preliminary data.</text>
</comment>
<feature type="domain" description="HemY N-terminal" evidence="12">
    <location>
        <begin position="26"/>
        <end position="132"/>
    </location>
</feature>
<gene>
    <name evidence="13" type="ORF">H735_29505</name>
</gene>
<dbReference type="InterPro" id="IPR010817">
    <property type="entry name" value="HemY_N"/>
</dbReference>
<evidence type="ECO:0000313" key="14">
    <source>
        <dbReference type="Proteomes" id="UP000031586"/>
    </source>
</evidence>
<proteinExistence type="predicted"/>
<keyword evidence="10" id="KW-0802">TPR repeat</keyword>
<keyword evidence="6 11" id="KW-0812">Transmembrane</keyword>
<sequence>MVRLIFLFVVLGAGLFVGTQFSGQQGYVLISIANTTIEMSVTTLVIFVIAALAALFFLEYLVKKLVYASSSTWNYFSVRKMRRSRRYTNEGIIKLLEGDWKGAEKKVTRWANHHDMPLLCYLVASEAAQGQGDKAKRDQYLELASQQENAHLAVELTRAKQFIRDNEFESAFDTLQALKGQYANNSIVLNLLKTTYMQLKLWQPLIDLMPQLSKAKLVTEEEQAELVQKAQCGLLHEVAQQQGSEGLISHWNGLPRKVKQDAHLVGCFAHELISRKADNEAFTVIKEALKKSPTPELYQLLPELNLPDSHPVIVFLEGVLKREPENAAAQSALAHFFFRQEKWQEAQEHFEVALKLRSDVSDYAYLADTLEKQNLTKAAHEVSRKALTLVQNN</sequence>